<accession>A0A1M5BUW5</accession>
<reference evidence="3" key="1">
    <citation type="submission" date="2016-11" db="EMBL/GenBank/DDBJ databases">
        <authorList>
            <person name="Varghese N."/>
            <person name="Submissions S."/>
        </authorList>
    </citation>
    <scope>NUCLEOTIDE SEQUENCE [LARGE SCALE GENOMIC DNA]</scope>
    <source>
        <strain evidence="3">DSM 12395</strain>
    </source>
</reference>
<name>A0A1M5BUW5_9FIRM</name>
<dbReference type="Pfam" id="PF22296">
    <property type="entry name" value="bAvd"/>
    <property type="match status" value="1"/>
</dbReference>
<keyword evidence="3" id="KW-1185">Reference proteome</keyword>
<proteinExistence type="predicted"/>
<sequence>MEQLKIYQKIYDMIVYGNNCLLQFPRSERYALATEIKKSMYTLLRLAIVANKKYYKKTTLQEMDVELETLKTFIRVAADPKFKYLGLKQYENWSKMLSEIGRMLGGWMKAVKQ</sequence>
<dbReference type="InterPro" id="IPR036583">
    <property type="entry name" value="23S_rRNA_IVS_sf"/>
</dbReference>
<dbReference type="OrthoDB" id="9814817at2"/>
<evidence type="ECO:0000313" key="3">
    <source>
        <dbReference type="Proteomes" id="UP000184148"/>
    </source>
</evidence>
<evidence type="ECO:0000313" key="2">
    <source>
        <dbReference type="EMBL" id="SHF46353.1"/>
    </source>
</evidence>
<dbReference type="SUPFAM" id="SSF158446">
    <property type="entry name" value="IVS-encoded protein-like"/>
    <property type="match status" value="1"/>
</dbReference>
<evidence type="ECO:0000259" key="1">
    <source>
        <dbReference type="Pfam" id="PF22296"/>
    </source>
</evidence>
<dbReference type="EMBL" id="FQUY01000025">
    <property type="protein sequence ID" value="SHF46353.1"/>
    <property type="molecule type" value="Genomic_DNA"/>
</dbReference>
<dbReference type="Proteomes" id="UP000184148">
    <property type="component" value="Unassembled WGS sequence"/>
</dbReference>
<dbReference type="NCBIfam" id="NF033474">
    <property type="entry name" value="DivGenRetAVD"/>
    <property type="match status" value="1"/>
</dbReference>
<feature type="domain" description="bAvd-like" evidence="1">
    <location>
        <begin position="6"/>
        <end position="110"/>
    </location>
</feature>
<dbReference type="STRING" id="1121429.SAMN02745133_02718"/>
<protein>
    <submittedName>
        <fullName evidence="2">23S rRNA-intervening sequence protein</fullName>
    </submittedName>
</protein>
<dbReference type="RefSeq" id="WP_073239918.1">
    <property type="nucleotide sequence ID" value="NZ_FQUY01000025.1"/>
</dbReference>
<organism evidence="2 3">
    <name type="scientific">Desulforamulus putei DSM 12395</name>
    <dbReference type="NCBI Taxonomy" id="1121429"/>
    <lineage>
        <taxon>Bacteria</taxon>
        <taxon>Bacillati</taxon>
        <taxon>Bacillota</taxon>
        <taxon>Clostridia</taxon>
        <taxon>Eubacteriales</taxon>
        <taxon>Peptococcaceae</taxon>
        <taxon>Desulforamulus</taxon>
    </lineage>
</organism>
<dbReference type="CDD" id="cd16376">
    <property type="entry name" value="Avd_like"/>
    <property type="match status" value="1"/>
</dbReference>
<dbReference type="Gene3D" id="1.20.1440.60">
    <property type="entry name" value="23S rRNA-intervening sequence"/>
    <property type="match status" value="1"/>
</dbReference>
<gene>
    <name evidence="2" type="ORF">SAMN02745133_02718</name>
</gene>
<dbReference type="InterPro" id="IPR055360">
    <property type="entry name" value="bAvd"/>
</dbReference>
<dbReference type="AlphaFoldDB" id="A0A1M5BUW5"/>